<dbReference type="SUPFAM" id="SSF57701">
    <property type="entry name" value="Zn2/Cys6 DNA-binding domain"/>
    <property type="match status" value="1"/>
</dbReference>
<feature type="compositionally biased region" description="Polar residues" evidence="1">
    <location>
        <begin position="415"/>
        <end position="425"/>
    </location>
</feature>
<feature type="region of interest" description="Disordered" evidence="1">
    <location>
        <begin position="1"/>
        <end position="83"/>
    </location>
</feature>
<feature type="region of interest" description="Disordered" evidence="1">
    <location>
        <begin position="162"/>
        <end position="191"/>
    </location>
</feature>
<name>A0A9W8P554_9AGAR</name>
<dbReference type="InterPro" id="IPR053181">
    <property type="entry name" value="EcdB-like_regulator"/>
</dbReference>
<feature type="domain" description="Zn(2)-C6 fungal-type" evidence="2">
    <location>
        <begin position="349"/>
        <end position="380"/>
    </location>
</feature>
<keyword evidence="4" id="KW-1185">Reference proteome</keyword>
<organism evidence="3 4">
    <name type="scientific">Lentinula detonsa</name>
    <dbReference type="NCBI Taxonomy" id="2804962"/>
    <lineage>
        <taxon>Eukaryota</taxon>
        <taxon>Fungi</taxon>
        <taxon>Dikarya</taxon>
        <taxon>Basidiomycota</taxon>
        <taxon>Agaricomycotina</taxon>
        <taxon>Agaricomycetes</taxon>
        <taxon>Agaricomycetidae</taxon>
        <taxon>Agaricales</taxon>
        <taxon>Marasmiineae</taxon>
        <taxon>Omphalotaceae</taxon>
        <taxon>Lentinula</taxon>
    </lineage>
</organism>
<feature type="compositionally biased region" description="Basic residues" evidence="1">
    <location>
        <begin position="383"/>
        <end position="401"/>
    </location>
</feature>
<dbReference type="AlphaFoldDB" id="A0A9W8P554"/>
<feature type="compositionally biased region" description="Basic and acidic residues" evidence="1">
    <location>
        <begin position="512"/>
        <end position="521"/>
    </location>
</feature>
<feature type="region of interest" description="Disordered" evidence="1">
    <location>
        <begin position="257"/>
        <end position="344"/>
    </location>
</feature>
<feature type="region of interest" description="Disordered" evidence="1">
    <location>
        <begin position="505"/>
        <end position="530"/>
    </location>
</feature>
<dbReference type="GO" id="GO:0008270">
    <property type="term" value="F:zinc ion binding"/>
    <property type="evidence" value="ECO:0007669"/>
    <property type="project" value="InterPro"/>
</dbReference>
<feature type="compositionally biased region" description="Polar residues" evidence="1">
    <location>
        <begin position="27"/>
        <end position="41"/>
    </location>
</feature>
<feature type="compositionally biased region" description="Polar residues" evidence="1">
    <location>
        <begin position="1"/>
        <end position="14"/>
    </location>
</feature>
<dbReference type="Gene3D" id="4.10.240.10">
    <property type="entry name" value="Zn(2)-C6 fungal-type DNA-binding domain"/>
    <property type="match status" value="1"/>
</dbReference>
<dbReference type="CDD" id="cd00067">
    <property type="entry name" value="GAL4"/>
    <property type="match status" value="1"/>
</dbReference>
<sequence length="530" mass="60046">MDNNSGGNDGQQRSALPRSLIPHLYSAPQTSRDSSTRTTLPEQEEEEDPESQAQQRSASPFALRSLPSEYPSQSPPLASRRYTPSYPVYDHLVQPSSEPEMRLPPTVPIRNHPSYYTSRAAHAYNFPQMENQQSYMTPPAWRQGEPGPSTVAQRGQFNVYRERQHSSRLPQDYRYADQYQQPQHRESYSRQDEQYPNYGAYTQGAHIVSIPQSIVRLTELLGHPFPQHGMDTLLSSSQAHRQSSEHHIYVEDPTRSGHQHLYTLPPSGQQSGSVARGWDPPIASSSSTPVDYSSSSYLPLPPLPQSSRYSSEPEDDDGEYLPPGRRNQKRKLESSEQESGSRPKKTLIACDFCRGRKLRCDGTRPSCSNCRSRDNQPCMYQSHPRRRGPGKAPRGQRKKKAAATTSASERSRASNEGSQRYSTSGDDIEVDRLVPDFRSQQQQHLPPISILPYPGPPQGGMILASSSQVPQGETPYMSQNQDQERFQQRYSEGIQETLRSHYNLHIPTTPTDNERRSERTDSQLVRRRNI</sequence>
<dbReference type="GO" id="GO:0000981">
    <property type="term" value="F:DNA-binding transcription factor activity, RNA polymerase II-specific"/>
    <property type="evidence" value="ECO:0007669"/>
    <property type="project" value="InterPro"/>
</dbReference>
<dbReference type="Proteomes" id="UP001142393">
    <property type="component" value="Unassembled WGS sequence"/>
</dbReference>
<reference evidence="3 4" key="1">
    <citation type="journal article" date="2023" name="Proc. Natl. Acad. Sci. U.S.A.">
        <title>A global phylogenomic analysis of the shiitake genus Lentinula.</title>
        <authorList>
            <person name="Sierra-Patev S."/>
            <person name="Min B."/>
            <person name="Naranjo-Ortiz M."/>
            <person name="Looney B."/>
            <person name="Konkel Z."/>
            <person name="Slot J.C."/>
            <person name="Sakamoto Y."/>
            <person name="Steenwyk J.L."/>
            <person name="Rokas A."/>
            <person name="Carro J."/>
            <person name="Camarero S."/>
            <person name="Ferreira P."/>
            <person name="Molpeceres G."/>
            <person name="Ruiz-Duenas F.J."/>
            <person name="Serrano A."/>
            <person name="Henrissat B."/>
            <person name="Drula E."/>
            <person name="Hughes K.W."/>
            <person name="Mata J.L."/>
            <person name="Ishikawa N.K."/>
            <person name="Vargas-Isla R."/>
            <person name="Ushijima S."/>
            <person name="Smith C.A."/>
            <person name="Donoghue J."/>
            <person name="Ahrendt S."/>
            <person name="Andreopoulos W."/>
            <person name="He G."/>
            <person name="LaButti K."/>
            <person name="Lipzen A."/>
            <person name="Ng V."/>
            <person name="Riley R."/>
            <person name="Sandor L."/>
            <person name="Barry K."/>
            <person name="Martinez A.T."/>
            <person name="Xiao Y."/>
            <person name="Gibbons J.G."/>
            <person name="Terashima K."/>
            <person name="Grigoriev I.V."/>
            <person name="Hibbett D."/>
        </authorList>
    </citation>
    <scope>NUCLEOTIDE SEQUENCE [LARGE SCALE GENOMIC DNA]</scope>
    <source>
        <strain evidence="3 4">TFB7810</strain>
    </source>
</reference>
<protein>
    <recommendedName>
        <fullName evidence="2">Zn(2)-C6 fungal-type domain-containing protein</fullName>
    </recommendedName>
</protein>
<evidence type="ECO:0000313" key="4">
    <source>
        <dbReference type="Proteomes" id="UP001142393"/>
    </source>
</evidence>
<dbReference type="Pfam" id="PF00172">
    <property type="entry name" value="Zn_clus"/>
    <property type="match status" value="1"/>
</dbReference>
<dbReference type="PROSITE" id="PS50048">
    <property type="entry name" value="ZN2_CY6_FUNGAL_2"/>
    <property type="match status" value="1"/>
</dbReference>
<dbReference type="EMBL" id="JANVFU010000003">
    <property type="protein sequence ID" value="KAJ3747210.1"/>
    <property type="molecule type" value="Genomic_DNA"/>
</dbReference>
<dbReference type="PROSITE" id="PS00463">
    <property type="entry name" value="ZN2_CY6_FUNGAL_1"/>
    <property type="match status" value="1"/>
</dbReference>
<comment type="caution">
    <text evidence="3">The sequence shown here is derived from an EMBL/GenBank/DDBJ whole genome shotgun (WGS) entry which is preliminary data.</text>
</comment>
<feature type="compositionally biased region" description="Low complexity" evidence="1">
    <location>
        <begin position="284"/>
        <end position="298"/>
    </location>
</feature>
<evidence type="ECO:0000313" key="3">
    <source>
        <dbReference type="EMBL" id="KAJ3747210.1"/>
    </source>
</evidence>
<dbReference type="SMART" id="SM00066">
    <property type="entry name" value="GAL4"/>
    <property type="match status" value="1"/>
</dbReference>
<dbReference type="PANTHER" id="PTHR47785">
    <property type="entry name" value="ZN(II)2CYS6 TRANSCRIPTION FACTOR (EUROFUNG)-RELATED-RELATED"/>
    <property type="match status" value="1"/>
</dbReference>
<evidence type="ECO:0000256" key="1">
    <source>
        <dbReference type="SAM" id="MobiDB-lite"/>
    </source>
</evidence>
<dbReference type="InterPro" id="IPR036864">
    <property type="entry name" value="Zn2-C6_fun-type_DNA-bd_sf"/>
</dbReference>
<proteinExistence type="predicted"/>
<dbReference type="InterPro" id="IPR001138">
    <property type="entry name" value="Zn2Cys6_DnaBD"/>
</dbReference>
<feature type="region of interest" description="Disordered" evidence="1">
    <location>
        <begin position="364"/>
        <end position="427"/>
    </location>
</feature>
<gene>
    <name evidence="3" type="ORF">DFH05DRAFT_784321</name>
</gene>
<accession>A0A9W8P554</accession>
<evidence type="ECO:0000259" key="2">
    <source>
        <dbReference type="PROSITE" id="PS50048"/>
    </source>
</evidence>